<evidence type="ECO:0000313" key="3">
    <source>
        <dbReference type="Proteomes" id="UP000002402"/>
    </source>
</evidence>
<dbReference type="STRING" id="246197.MXAN_5282"/>
<dbReference type="EMBL" id="CP000113">
    <property type="protein sequence ID" value="ABF86798.1"/>
    <property type="molecule type" value="Genomic_DNA"/>
</dbReference>
<sequence length="118" mass="13072">MTWRAMTADRPCPDIVPTPGPPPWTHFTSQRTRATTDGACATAAPASVLGQRSTPRPRVVASTTRGSRSRRERGSIEEYERLMKLRLDAPEAKAPAPGAFHMMEIRDHKRLYVEGDTA</sequence>
<keyword evidence="3" id="KW-1185">Reference proteome</keyword>
<dbReference type="AlphaFoldDB" id="Q1D1N9"/>
<dbReference type="eggNOG" id="COG3425">
    <property type="taxonomic scope" value="Bacteria"/>
</dbReference>
<dbReference type="Proteomes" id="UP000002402">
    <property type="component" value="Chromosome"/>
</dbReference>
<feature type="compositionally biased region" description="Polar residues" evidence="1">
    <location>
        <begin position="26"/>
        <end position="35"/>
    </location>
</feature>
<evidence type="ECO:0000313" key="2">
    <source>
        <dbReference type="EMBL" id="ABF86798.1"/>
    </source>
</evidence>
<proteinExistence type="predicted"/>
<name>Q1D1N9_MYXXD</name>
<protein>
    <submittedName>
        <fullName evidence="2">Uncharacterized protein</fullName>
    </submittedName>
</protein>
<gene>
    <name evidence="2" type="ordered locus">MXAN_5282</name>
</gene>
<dbReference type="EnsemblBacteria" id="ABF86798">
    <property type="protein sequence ID" value="ABF86798"/>
    <property type="gene ID" value="MXAN_5282"/>
</dbReference>
<organism evidence="2 3">
    <name type="scientific">Myxococcus xanthus (strain DK1622)</name>
    <dbReference type="NCBI Taxonomy" id="246197"/>
    <lineage>
        <taxon>Bacteria</taxon>
        <taxon>Pseudomonadati</taxon>
        <taxon>Myxococcota</taxon>
        <taxon>Myxococcia</taxon>
        <taxon>Myxococcales</taxon>
        <taxon>Cystobacterineae</taxon>
        <taxon>Myxococcaceae</taxon>
        <taxon>Myxococcus</taxon>
    </lineage>
</organism>
<evidence type="ECO:0000256" key="1">
    <source>
        <dbReference type="SAM" id="MobiDB-lite"/>
    </source>
</evidence>
<dbReference type="KEGG" id="mxa:MXAN_5282"/>
<feature type="region of interest" description="Disordered" evidence="1">
    <location>
        <begin position="1"/>
        <end position="74"/>
    </location>
</feature>
<accession>Q1D1N9</accession>
<reference evidence="2 3" key="1">
    <citation type="journal article" date="2006" name="Proc. Natl. Acad. Sci. U.S.A.">
        <title>Evolution of sensory complexity recorded in a myxobacterial genome.</title>
        <authorList>
            <person name="Goldman B.S."/>
            <person name="Nierman W.C."/>
            <person name="Kaiser D."/>
            <person name="Slater S.C."/>
            <person name="Durkin A.S."/>
            <person name="Eisen J.A."/>
            <person name="Ronning C.M."/>
            <person name="Barbazuk W.B."/>
            <person name="Blanchard M."/>
            <person name="Field C."/>
            <person name="Halling C."/>
            <person name="Hinkle G."/>
            <person name="Iartchuk O."/>
            <person name="Kim H.S."/>
            <person name="Mackenzie C."/>
            <person name="Madupu R."/>
            <person name="Miller N."/>
            <person name="Shvartsbeyn A."/>
            <person name="Sullivan S.A."/>
            <person name="Vaudin M."/>
            <person name="Wiegand R."/>
            <person name="Kaplan H.B."/>
        </authorList>
    </citation>
    <scope>NUCLEOTIDE SEQUENCE [LARGE SCALE GENOMIC DNA]</scope>
    <source>
        <strain evidence="3">DK1622</strain>
    </source>
</reference>
<dbReference type="HOGENOM" id="CLU_2070583_0_0_7"/>
<feature type="compositionally biased region" description="Pro residues" evidence="1">
    <location>
        <begin position="14"/>
        <end position="24"/>
    </location>
</feature>